<keyword evidence="2" id="KW-1185">Reference proteome</keyword>
<gene>
    <name evidence="1" type="ORF">BSP38_066</name>
</gene>
<accession>A0A345MJS6</accession>
<name>A0A345MJS6_BPBSP</name>
<reference evidence="1 2" key="1">
    <citation type="submission" date="2018-07" db="EMBL/GenBank/DDBJ databases">
        <title>Complete nucleotide sequence of Bacillus phage BSP38.</title>
        <authorList>
            <person name="Ghosh K."/>
            <person name="Kim K.-P."/>
        </authorList>
    </citation>
    <scope>NUCLEOTIDE SEQUENCE [LARGE SCALE GENOMIC DNA]</scope>
</reference>
<organism evidence="1 2">
    <name type="scientific">Bacillus phage BSP38</name>
    <dbReference type="NCBI Taxonomy" id="2283013"/>
    <lineage>
        <taxon>Viruses</taxon>
        <taxon>Duplodnaviria</taxon>
        <taxon>Heunggongvirae</taxon>
        <taxon>Uroviricota</taxon>
        <taxon>Caudoviricetes</taxon>
        <taxon>Herelleviridae</taxon>
        <taxon>Bastillevirinae</taxon>
        <taxon>Jeonjuvirus</taxon>
        <taxon>Jeonjuvirus BSP38</taxon>
    </lineage>
</organism>
<evidence type="ECO:0000313" key="2">
    <source>
        <dbReference type="Proteomes" id="UP000260425"/>
    </source>
</evidence>
<proteinExistence type="predicted"/>
<dbReference type="Proteomes" id="UP000260425">
    <property type="component" value="Segment"/>
</dbReference>
<evidence type="ECO:0000313" key="1">
    <source>
        <dbReference type="EMBL" id="AXH71108.1"/>
    </source>
</evidence>
<dbReference type="EMBL" id="MH606185">
    <property type="protein sequence ID" value="AXH71108.1"/>
    <property type="molecule type" value="Genomic_DNA"/>
</dbReference>
<protein>
    <submittedName>
        <fullName evidence="1">Uncharacterized protein</fullName>
    </submittedName>
</protein>
<organismHost>
    <name type="scientific">Bacillus subtilis</name>
    <dbReference type="NCBI Taxonomy" id="1423"/>
</organismHost>
<sequence>MPHTNKVLRRFFKPYFIFLVPKGEGGPNYDSTGARTRATSVTGWRVNHYTIEPTPLLGFEPRLAE</sequence>